<dbReference type="AlphaFoldDB" id="A0AAW0CHS4"/>
<dbReference type="GO" id="GO:0019346">
    <property type="term" value="P:transsulfuration"/>
    <property type="evidence" value="ECO:0007669"/>
    <property type="project" value="InterPro"/>
</dbReference>
<dbReference type="GO" id="GO:0003962">
    <property type="term" value="F:cystathionine gamma-synthase activity"/>
    <property type="evidence" value="ECO:0007669"/>
    <property type="project" value="TreeGrafter"/>
</dbReference>
<comment type="cofactor">
    <cofactor evidence="1 3">
        <name>pyridoxal 5'-phosphate</name>
        <dbReference type="ChEBI" id="CHEBI:597326"/>
    </cofactor>
</comment>
<proteinExistence type="inferred from homology"/>
<name>A0AAW0CHS4_9AGAR</name>
<dbReference type="InterPro" id="IPR015424">
    <property type="entry name" value="PyrdxlP-dep_Trfase"/>
</dbReference>
<dbReference type="EMBL" id="JAWWNJ010000017">
    <property type="protein sequence ID" value="KAK7038203.1"/>
    <property type="molecule type" value="Genomic_DNA"/>
</dbReference>
<gene>
    <name evidence="4" type="ORF">R3P38DRAFT_2516480</name>
</gene>
<dbReference type="Gene3D" id="3.90.1150.10">
    <property type="entry name" value="Aspartate Aminotransferase, domain 1"/>
    <property type="match status" value="1"/>
</dbReference>
<evidence type="ECO:0000256" key="1">
    <source>
        <dbReference type="ARBA" id="ARBA00001933"/>
    </source>
</evidence>
<sequence length="552" mass="60962">MTATRITTELGHSIPPEGPHTITYHLPGWDNAIAFRNGDQALFQRLVSAYPRLTPFGFVKELATVLHQKLGFSSAYGCLSFLHPAAFSMAQTFAFSDLRKPPHKLEPAELLFRIVDVCRVRLYCVGFPLAKRPGIIGVWQSPGVGISSRLAAHLLKQGDEIDVVPFDAAGGDDVTAATLPPPTYLPQTIAHEQVRQHILSLLNRAPVSCHETLKSEDIYLYPTGMAAIYRTHHAIMRVHQGPVVALGAMFDATFQLFHEAPDGFKHFGPCDARSDVMEELEAYVKTQKVVSYVFVEFPSNPLLISVDLMRLRELADQYSFIVVVDDTIGSFCNIDVLPAADIIITSLTKSFSGYANVMGGSSILNPSSSFYSALKDIHRDTFHNEYFAGDAEQLLANSADYLARSTILNRNAKALADYLQTRIRTESAITKVLYPSVSDTAPNYEAFMRPPTESFVPGYGCLLSIDFASFDAARAFYDGLDVHKGPHLGAPLTLAMNFNDWVLGKDEEAFWYHMGYGMRREQVRIAVGLEEVGELVGVVEAALRAADEKMGR</sequence>
<comment type="caution">
    <text evidence="4">The sequence shown here is derived from an EMBL/GenBank/DDBJ whole genome shotgun (WGS) entry which is preliminary data.</text>
</comment>
<dbReference type="Gene3D" id="3.40.640.10">
    <property type="entry name" value="Type I PLP-dependent aspartate aminotransferase-like (Major domain)"/>
    <property type="match status" value="1"/>
</dbReference>
<reference evidence="4 5" key="1">
    <citation type="journal article" date="2024" name="J Genomics">
        <title>Draft genome sequencing and assembly of Favolaschia claudopus CIRM-BRFM 2984 isolated from oak limbs.</title>
        <authorList>
            <person name="Navarro D."/>
            <person name="Drula E."/>
            <person name="Chaduli D."/>
            <person name="Cazenave R."/>
            <person name="Ahrendt S."/>
            <person name="Wang J."/>
            <person name="Lipzen A."/>
            <person name="Daum C."/>
            <person name="Barry K."/>
            <person name="Grigoriev I.V."/>
            <person name="Favel A."/>
            <person name="Rosso M.N."/>
            <person name="Martin F."/>
        </authorList>
    </citation>
    <scope>NUCLEOTIDE SEQUENCE [LARGE SCALE GENOMIC DNA]</scope>
    <source>
        <strain evidence="4 5">CIRM-BRFM 2984</strain>
    </source>
</reference>
<evidence type="ECO:0000313" key="4">
    <source>
        <dbReference type="EMBL" id="KAK7038203.1"/>
    </source>
</evidence>
<accession>A0AAW0CHS4</accession>
<protein>
    <submittedName>
        <fullName evidence="4">Cystathionine gamma-synthase protein</fullName>
    </submittedName>
</protein>
<organism evidence="4 5">
    <name type="scientific">Favolaschia claudopus</name>
    <dbReference type="NCBI Taxonomy" id="2862362"/>
    <lineage>
        <taxon>Eukaryota</taxon>
        <taxon>Fungi</taxon>
        <taxon>Dikarya</taxon>
        <taxon>Basidiomycota</taxon>
        <taxon>Agaricomycotina</taxon>
        <taxon>Agaricomycetes</taxon>
        <taxon>Agaricomycetidae</taxon>
        <taxon>Agaricales</taxon>
        <taxon>Marasmiineae</taxon>
        <taxon>Mycenaceae</taxon>
        <taxon>Favolaschia</taxon>
    </lineage>
</organism>
<evidence type="ECO:0000313" key="5">
    <source>
        <dbReference type="Proteomes" id="UP001362999"/>
    </source>
</evidence>
<keyword evidence="2 3" id="KW-0663">Pyridoxal phosphate</keyword>
<dbReference type="Proteomes" id="UP001362999">
    <property type="component" value="Unassembled WGS sequence"/>
</dbReference>
<evidence type="ECO:0000256" key="3">
    <source>
        <dbReference type="RuleBase" id="RU362118"/>
    </source>
</evidence>
<dbReference type="GO" id="GO:0030170">
    <property type="term" value="F:pyridoxal phosphate binding"/>
    <property type="evidence" value="ECO:0007669"/>
    <property type="project" value="InterPro"/>
</dbReference>
<dbReference type="Pfam" id="PF01053">
    <property type="entry name" value="Cys_Met_Meta_PP"/>
    <property type="match status" value="1"/>
</dbReference>
<dbReference type="InterPro" id="IPR015422">
    <property type="entry name" value="PyrdxlP-dep_Trfase_small"/>
</dbReference>
<evidence type="ECO:0000256" key="2">
    <source>
        <dbReference type="ARBA" id="ARBA00022898"/>
    </source>
</evidence>
<keyword evidence="5" id="KW-1185">Reference proteome</keyword>
<dbReference type="InterPro" id="IPR051750">
    <property type="entry name" value="Trans-sulfuration_enzymes"/>
</dbReference>
<dbReference type="InterPro" id="IPR000277">
    <property type="entry name" value="Cys/Met-Metab_PyrdxlP-dep_enz"/>
</dbReference>
<dbReference type="PANTHER" id="PTHR42699">
    <property type="match status" value="1"/>
</dbReference>
<dbReference type="PANTHER" id="PTHR42699:SF1">
    <property type="entry name" value="CYSTATHIONINE GAMMA-SYNTHASE-RELATED"/>
    <property type="match status" value="1"/>
</dbReference>
<dbReference type="InterPro" id="IPR015421">
    <property type="entry name" value="PyrdxlP-dep_Trfase_major"/>
</dbReference>
<dbReference type="SUPFAM" id="SSF53383">
    <property type="entry name" value="PLP-dependent transferases"/>
    <property type="match status" value="1"/>
</dbReference>
<comment type="similarity">
    <text evidence="3">Belongs to the trans-sulfuration enzymes family.</text>
</comment>